<gene>
    <name evidence="1" type="ORF">NTEN_LOCUS14850</name>
</gene>
<evidence type="ECO:0000313" key="2">
    <source>
        <dbReference type="Proteomes" id="UP000479000"/>
    </source>
</evidence>
<protein>
    <submittedName>
        <fullName evidence="1">Uncharacterized protein</fullName>
    </submittedName>
</protein>
<reference evidence="1 2" key="1">
    <citation type="submission" date="2020-02" db="EMBL/GenBank/DDBJ databases">
        <authorList>
            <person name="Ferguson B K."/>
        </authorList>
    </citation>
    <scope>NUCLEOTIDE SEQUENCE [LARGE SCALE GENOMIC DNA]</scope>
</reference>
<feature type="non-terminal residue" evidence="1">
    <location>
        <position position="1"/>
    </location>
</feature>
<keyword evidence="2" id="KW-1185">Reference proteome</keyword>
<dbReference type="AlphaFoldDB" id="A0A6H5H1M6"/>
<proteinExistence type="predicted"/>
<sequence length="100" mass="11562">AVECERVVAPPQWHRRPSLAKGQEVPFMADSTSSHETKPFSCSSMKHFTYTSRSTLSNKVARMNFLKQMWTLAKYSMFSCRQMVPEIVRSHRLQKQALPT</sequence>
<name>A0A6H5H1M6_9HEMI</name>
<dbReference type="Proteomes" id="UP000479000">
    <property type="component" value="Unassembled WGS sequence"/>
</dbReference>
<organism evidence="1 2">
    <name type="scientific">Nesidiocoris tenuis</name>
    <dbReference type="NCBI Taxonomy" id="355587"/>
    <lineage>
        <taxon>Eukaryota</taxon>
        <taxon>Metazoa</taxon>
        <taxon>Ecdysozoa</taxon>
        <taxon>Arthropoda</taxon>
        <taxon>Hexapoda</taxon>
        <taxon>Insecta</taxon>
        <taxon>Pterygota</taxon>
        <taxon>Neoptera</taxon>
        <taxon>Paraneoptera</taxon>
        <taxon>Hemiptera</taxon>
        <taxon>Heteroptera</taxon>
        <taxon>Panheteroptera</taxon>
        <taxon>Cimicomorpha</taxon>
        <taxon>Miridae</taxon>
        <taxon>Dicyphina</taxon>
        <taxon>Nesidiocoris</taxon>
    </lineage>
</organism>
<dbReference type="EMBL" id="CADCXU010022188">
    <property type="protein sequence ID" value="CAB0009748.1"/>
    <property type="molecule type" value="Genomic_DNA"/>
</dbReference>
<accession>A0A6H5H1M6</accession>
<evidence type="ECO:0000313" key="1">
    <source>
        <dbReference type="EMBL" id="CAB0009748.1"/>
    </source>
</evidence>